<dbReference type="Pfam" id="PF01035">
    <property type="entry name" value="DNA_binding_1"/>
    <property type="match status" value="1"/>
</dbReference>
<dbReference type="GO" id="GO:0008168">
    <property type="term" value="F:methyltransferase activity"/>
    <property type="evidence" value="ECO:0007669"/>
    <property type="project" value="UniProtKB-KW"/>
</dbReference>
<evidence type="ECO:0000313" key="3">
    <source>
        <dbReference type="EMBL" id="KEQ19205.1"/>
    </source>
</evidence>
<dbReference type="SUPFAM" id="SSF46767">
    <property type="entry name" value="Methylated DNA-protein cysteine methyltransferase, C-terminal domain"/>
    <property type="match status" value="1"/>
</dbReference>
<protein>
    <submittedName>
        <fullName evidence="3">Cysteine methyltransferase</fullName>
    </submittedName>
</protein>
<comment type="caution">
    <text evidence="3">The sequence shown here is derived from an EMBL/GenBank/DDBJ whole genome shotgun (WGS) entry which is preliminary data.</text>
</comment>
<keyword evidence="3" id="KW-0489">Methyltransferase</keyword>
<dbReference type="GO" id="GO:0032259">
    <property type="term" value="P:methylation"/>
    <property type="evidence" value="ECO:0007669"/>
    <property type="project" value="UniProtKB-KW"/>
</dbReference>
<name>A0A081NL82_9GAMM</name>
<gene>
    <name evidence="3" type="ORF">GZ78_04205</name>
</gene>
<dbReference type="InterPro" id="IPR014048">
    <property type="entry name" value="MethylDNA_cys_MeTrfase_DNA-bd"/>
</dbReference>
<dbReference type="AlphaFoldDB" id="A0A081NL82"/>
<dbReference type="PANTHER" id="PTHR42942">
    <property type="entry name" value="6-O-METHYLGUANINE DNA METHYLTRANSFERASE"/>
    <property type="match status" value="1"/>
</dbReference>
<dbReference type="Proteomes" id="UP000028073">
    <property type="component" value="Unassembled WGS sequence"/>
</dbReference>
<dbReference type="InterPro" id="IPR036217">
    <property type="entry name" value="MethylDNA_cys_MeTrfase_DNAb"/>
</dbReference>
<dbReference type="InterPro" id="IPR052520">
    <property type="entry name" value="ATL_DNA_repair"/>
</dbReference>
<dbReference type="EMBL" id="JOKH01000001">
    <property type="protein sequence ID" value="KEQ19205.1"/>
    <property type="molecule type" value="Genomic_DNA"/>
</dbReference>
<dbReference type="InterPro" id="IPR036388">
    <property type="entry name" value="WH-like_DNA-bd_sf"/>
</dbReference>
<organism evidence="3 4">
    <name type="scientific">Endozoicomonas numazuensis</name>
    <dbReference type="NCBI Taxonomy" id="1137799"/>
    <lineage>
        <taxon>Bacteria</taxon>
        <taxon>Pseudomonadati</taxon>
        <taxon>Pseudomonadota</taxon>
        <taxon>Gammaproteobacteria</taxon>
        <taxon>Oceanospirillales</taxon>
        <taxon>Endozoicomonadaceae</taxon>
        <taxon>Endozoicomonas</taxon>
    </lineage>
</organism>
<reference evidence="3 4" key="1">
    <citation type="submission" date="2014-06" db="EMBL/GenBank/DDBJ databases">
        <title>Whole Genome Sequences of Three Symbiotic Endozoicomonas Bacteria.</title>
        <authorList>
            <person name="Neave M.J."/>
            <person name="Apprill A."/>
            <person name="Voolstra C.R."/>
        </authorList>
    </citation>
    <scope>NUCLEOTIDE SEQUENCE [LARGE SCALE GENOMIC DNA]</scope>
    <source>
        <strain evidence="3 4">DSM 25634</strain>
    </source>
</reference>
<dbReference type="Gene3D" id="1.10.10.10">
    <property type="entry name" value="Winged helix-like DNA-binding domain superfamily/Winged helix DNA-binding domain"/>
    <property type="match status" value="1"/>
</dbReference>
<accession>A0A081NL82</accession>
<evidence type="ECO:0000256" key="1">
    <source>
        <dbReference type="ARBA" id="ARBA00022763"/>
    </source>
</evidence>
<keyword evidence="4" id="KW-1185">Reference proteome</keyword>
<keyword evidence="1" id="KW-0227">DNA damage</keyword>
<dbReference type="PANTHER" id="PTHR42942:SF1">
    <property type="entry name" value="ALKYLTRANSFERASE-LIKE PROTEIN 1"/>
    <property type="match status" value="1"/>
</dbReference>
<evidence type="ECO:0000259" key="2">
    <source>
        <dbReference type="Pfam" id="PF01035"/>
    </source>
</evidence>
<keyword evidence="3" id="KW-0808">Transferase</keyword>
<proteinExistence type="predicted"/>
<dbReference type="eggNOG" id="COG3695">
    <property type="taxonomic scope" value="Bacteria"/>
</dbReference>
<evidence type="ECO:0000313" key="4">
    <source>
        <dbReference type="Proteomes" id="UP000028073"/>
    </source>
</evidence>
<sequence length="104" mass="11353">MHAPFSPSDIWFILAKIPEGNVVTYGQLANMAGAPGYARVVGNILKQLPSGSGLPWHRVINSKGQISFPEASAKYQQQQSLLESEGVTLLNGKVNLKLYQWNGE</sequence>
<feature type="domain" description="Methylated-DNA-[protein]-cysteine S-methyltransferase DNA binding" evidence="2">
    <location>
        <begin position="9"/>
        <end position="87"/>
    </location>
</feature>
<dbReference type="GO" id="GO:0006281">
    <property type="term" value="P:DNA repair"/>
    <property type="evidence" value="ECO:0007669"/>
    <property type="project" value="InterPro"/>
</dbReference>
<dbReference type="CDD" id="cd06445">
    <property type="entry name" value="ATase"/>
    <property type="match status" value="1"/>
</dbReference>